<comment type="caution">
    <text evidence="2">The sequence shown here is derived from an EMBL/GenBank/DDBJ whole genome shotgun (WGS) entry which is preliminary data.</text>
</comment>
<reference evidence="3" key="1">
    <citation type="journal article" date="2019" name="Int. J. Syst. Evol. Microbiol.">
        <title>The Global Catalogue of Microorganisms (GCM) 10K type strain sequencing project: providing services to taxonomists for standard genome sequencing and annotation.</title>
        <authorList>
            <consortium name="The Broad Institute Genomics Platform"/>
            <consortium name="The Broad Institute Genome Sequencing Center for Infectious Disease"/>
            <person name="Wu L."/>
            <person name="Ma J."/>
        </authorList>
    </citation>
    <scope>NUCLEOTIDE SEQUENCE [LARGE SCALE GENOMIC DNA]</scope>
    <source>
        <strain evidence="3">JCM 17839</strain>
    </source>
</reference>
<proteinExistence type="predicted"/>
<feature type="transmembrane region" description="Helical" evidence="1">
    <location>
        <begin position="43"/>
        <end position="62"/>
    </location>
</feature>
<dbReference type="Proteomes" id="UP001500731">
    <property type="component" value="Unassembled WGS sequence"/>
</dbReference>
<evidence type="ECO:0008006" key="4">
    <source>
        <dbReference type="Google" id="ProtNLM"/>
    </source>
</evidence>
<keyword evidence="3" id="KW-1185">Reference proteome</keyword>
<evidence type="ECO:0000256" key="1">
    <source>
        <dbReference type="SAM" id="Phobius"/>
    </source>
</evidence>
<evidence type="ECO:0000313" key="3">
    <source>
        <dbReference type="Proteomes" id="UP001500731"/>
    </source>
</evidence>
<protein>
    <recommendedName>
        <fullName evidence="4">PH domain-containing protein</fullName>
    </recommendedName>
</protein>
<accession>A0ABP8PMW2</accession>
<feature type="transmembrane region" description="Helical" evidence="1">
    <location>
        <begin position="74"/>
        <end position="93"/>
    </location>
</feature>
<gene>
    <name evidence="2" type="ORF">GCM10023171_29760</name>
</gene>
<organism evidence="2 3">
    <name type="scientific">Microbacterium panaciterrae</name>
    <dbReference type="NCBI Taxonomy" id="985759"/>
    <lineage>
        <taxon>Bacteria</taxon>
        <taxon>Bacillati</taxon>
        <taxon>Actinomycetota</taxon>
        <taxon>Actinomycetes</taxon>
        <taxon>Micrococcales</taxon>
        <taxon>Microbacteriaceae</taxon>
        <taxon>Microbacterium</taxon>
    </lineage>
</organism>
<keyword evidence="1" id="KW-1133">Transmembrane helix</keyword>
<evidence type="ECO:0000313" key="2">
    <source>
        <dbReference type="EMBL" id="GAA4489192.1"/>
    </source>
</evidence>
<keyword evidence="1" id="KW-0472">Membrane</keyword>
<sequence>MVKILLVLSVLILVAAAVARLRGRPNRSTQHPERQRMPRLVPIVGALLLAAGVLLGLSAFTAEDRLDMLWPMRIAAVLMAIAGVVFLVMYRNFYVAPRADEIAFRTVFGRERVIAYSDLVDYDVHGSGLQLILTLRAASGPRLRLNVRLYDMSPFLRAVEFRRHHGRWPVRGEALGLPGSGRVG</sequence>
<dbReference type="EMBL" id="BAABGP010000021">
    <property type="protein sequence ID" value="GAA4489192.1"/>
    <property type="molecule type" value="Genomic_DNA"/>
</dbReference>
<keyword evidence="1" id="KW-0812">Transmembrane</keyword>
<name>A0ABP8PMW2_9MICO</name>